<keyword evidence="3" id="KW-1185">Reference proteome</keyword>
<dbReference type="Proteomes" id="UP000327157">
    <property type="component" value="Chromosome 12"/>
</dbReference>
<sequence>MEGRMGGSVASYQSFPSSKYGVLSSSKELKPHRPNYFTTFSKTEATTEGTIPVEQMSMNWIPYNLIDGVPDHVQYLSRASLIGVLRRLDYYVPYVFKPKVEKKLFADTEVQLLLP</sequence>
<evidence type="ECO:0000313" key="3">
    <source>
        <dbReference type="Proteomes" id="UP000327157"/>
    </source>
</evidence>
<name>A0A5N5HUM7_9ROSA</name>
<gene>
    <name evidence="2" type="ORF">D8674_007401</name>
</gene>
<reference evidence="2 3" key="1">
    <citation type="submission" date="2019-09" db="EMBL/GenBank/DDBJ databases">
        <authorList>
            <person name="Ou C."/>
        </authorList>
    </citation>
    <scope>NUCLEOTIDE SEQUENCE [LARGE SCALE GENOMIC DNA]</scope>
    <source>
        <strain evidence="2">S2</strain>
        <tissue evidence="2">Leaf</tissue>
    </source>
</reference>
<protein>
    <submittedName>
        <fullName evidence="2">Aspartic proteinase CDR1-like</fullName>
    </submittedName>
</protein>
<feature type="region of interest" description="Disordered" evidence="1">
    <location>
        <begin position="1"/>
        <end position="31"/>
    </location>
</feature>
<organism evidence="2 3">
    <name type="scientific">Pyrus ussuriensis x Pyrus communis</name>
    <dbReference type="NCBI Taxonomy" id="2448454"/>
    <lineage>
        <taxon>Eukaryota</taxon>
        <taxon>Viridiplantae</taxon>
        <taxon>Streptophyta</taxon>
        <taxon>Embryophyta</taxon>
        <taxon>Tracheophyta</taxon>
        <taxon>Spermatophyta</taxon>
        <taxon>Magnoliopsida</taxon>
        <taxon>eudicotyledons</taxon>
        <taxon>Gunneridae</taxon>
        <taxon>Pentapetalae</taxon>
        <taxon>rosids</taxon>
        <taxon>fabids</taxon>
        <taxon>Rosales</taxon>
        <taxon>Rosaceae</taxon>
        <taxon>Amygdaloideae</taxon>
        <taxon>Maleae</taxon>
        <taxon>Pyrus</taxon>
    </lineage>
</organism>
<evidence type="ECO:0000313" key="2">
    <source>
        <dbReference type="EMBL" id="KAB2629882.1"/>
    </source>
</evidence>
<accession>A0A5N5HUM7</accession>
<dbReference type="AlphaFoldDB" id="A0A5N5HUM7"/>
<comment type="caution">
    <text evidence="2">The sequence shown here is derived from an EMBL/GenBank/DDBJ whole genome shotgun (WGS) entry which is preliminary data.</text>
</comment>
<evidence type="ECO:0000256" key="1">
    <source>
        <dbReference type="SAM" id="MobiDB-lite"/>
    </source>
</evidence>
<reference evidence="3" key="2">
    <citation type="submission" date="2019-10" db="EMBL/GenBank/DDBJ databases">
        <title>A de novo genome assembly of a pear dwarfing rootstock.</title>
        <authorList>
            <person name="Wang F."/>
            <person name="Wang J."/>
            <person name="Li S."/>
            <person name="Zhang Y."/>
            <person name="Fang M."/>
            <person name="Ma L."/>
            <person name="Zhao Y."/>
            <person name="Jiang S."/>
        </authorList>
    </citation>
    <scope>NUCLEOTIDE SEQUENCE [LARGE SCALE GENOMIC DNA]</scope>
</reference>
<dbReference type="EMBL" id="SMOL01000143">
    <property type="protein sequence ID" value="KAB2629882.1"/>
    <property type="molecule type" value="Genomic_DNA"/>
</dbReference>
<proteinExistence type="predicted"/>
<reference evidence="2 3" key="3">
    <citation type="submission" date="2019-11" db="EMBL/GenBank/DDBJ databases">
        <title>A de novo genome assembly of a pear dwarfing rootstock.</title>
        <authorList>
            <person name="Wang F."/>
            <person name="Wang J."/>
            <person name="Li S."/>
            <person name="Zhang Y."/>
            <person name="Fang M."/>
            <person name="Ma L."/>
            <person name="Zhao Y."/>
            <person name="Jiang S."/>
        </authorList>
    </citation>
    <scope>NUCLEOTIDE SEQUENCE [LARGE SCALE GENOMIC DNA]</scope>
    <source>
        <strain evidence="2">S2</strain>
        <tissue evidence="2">Leaf</tissue>
    </source>
</reference>